<sequence>MKVPAEGDFAASFSGERKRKESMSADGIGGLEKMLLALKPKQGTSNELLSTTLSNLSMNHVAIIVRAACGRIQV</sequence>
<feature type="region of interest" description="Disordered" evidence="1">
    <location>
        <begin position="1"/>
        <end position="24"/>
    </location>
</feature>
<evidence type="ECO:0000313" key="2">
    <source>
        <dbReference type="EMBL" id="KAG5522760.1"/>
    </source>
</evidence>
<dbReference type="EMBL" id="JACTNZ010000012">
    <property type="protein sequence ID" value="KAG5522760.1"/>
    <property type="molecule type" value="Genomic_DNA"/>
</dbReference>
<proteinExistence type="predicted"/>
<comment type="caution">
    <text evidence="2">The sequence shown here is derived from an EMBL/GenBank/DDBJ whole genome shotgun (WGS) entry which is preliminary data.</text>
</comment>
<reference evidence="2" key="1">
    <citation type="submission" date="2020-08" db="EMBL/GenBank/DDBJ databases">
        <title>Plant Genome Project.</title>
        <authorList>
            <person name="Zhang R.-G."/>
        </authorList>
    </citation>
    <scope>NUCLEOTIDE SEQUENCE</scope>
    <source>
        <strain evidence="2">WSP0</strain>
        <tissue evidence="2">Leaf</tissue>
    </source>
</reference>
<keyword evidence="3" id="KW-1185">Reference proteome</keyword>
<dbReference type="Proteomes" id="UP000823749">
    <property type="component" value="Chromosome 12"/>
</dbReference>
<dbReference type="AlphaFoldDB" id="A0AAV6I4V6"/>
<accession>A0AAV6I4V6</accession>
<evidence type="ECO:0000256" key="1">
    <source>
        <dbReference type="SAM" id="MobiDB-lite"/>
    </source>
</evidence>
<evidence type="ECO:0000313" key="3">
    <source>
        <dbReference type="Proteomes" id="UP000823749"/>
    </source>
</evidence>
<protein>
    <submittedName>
        <fullName evidence="2">Uncharacterized protein</fullName>
    </submittedName>
</protein>
<organism evidence="2 3">
    <name type="scientific">Rhododendron griersonianum</name>
    <dbReference type="NCBI Taxonomy" id="479676"/>
    <lineage>
        <taxon>Eukaryota</taxon>
        <taxon>Viridiplantae</taxon>
        <taxon>Streptophyta</taxon>
        <taxon>Embryophyta</taxon>
        <taxon>Tracheophyta</taxon>
        <taxon>Spermatophyta</taxon>
        <taxon>Magnoliopsida</taxon>
        <taxon>eudicotyledons</taxon>
        <taxon>Gunneridae</taxon>
        <taxon>Pentapetalae</taxon>
        <taxon>asterids</taxon>
        <taxon>Ericales</taxon>
        <taxon>Ericaceae</taxon>
        <taxon>Ericoideae</taxon>
        <taxon>Rhodoreae</taxon>
        <taxon>Rhododendron</taxon>
    </lineage>
</organism>
<name>A0AAV6I4V6_9ERIC</name>
<gene>
    <name evidence="2" type="ORF">RHGRI_034790</name>
</gene>